<accession>A0A328APL9</accession>
<feature type="chain" id="PRO_5016279310" description="DUF4157 domain-containing protein" evidence="1">
    <location>
        <begin position="37"/>
        <end position="158"/>
    </location>
</feature>
<comment type="caution">
    <text evidence="2">The sequence shown here is derived from an EMBL/GenBank/DDBJ whole genome shotgun (WGS) entry which is preliminary data.</text>
</comment>
<keyword evidence="1" id="KW-0732">Signal</keyword>
<proteinExistence type="predicted"/>
<sequence length="158" mass="17222">MTIRSYPTKITARPLAAKIFTCVVLTAAAAPAVALAKATPLVTTLPPTETATARAVEAPPLRYTEGPTLTGKTWMLELPDARQVDQLCTQTLGPTWPRGGYWMGCYDGRLDVVIVPAKGAWPSEVERKALMVHEWAHARGWKHEADGRFGRPFAALAR</sequence>
<evidence type="ECO:0000256" key="1">
    <source>
        <dbReference type="SAM" id="SignalP"/>
    </source>
</evidence>
<evidence type="ECO:0000313" key="3">
    <source>
        <dbReference type="Proteomes" id="UP000249254"/>
    </source>
</evidence>
<dbReference type="OrthoDB" id="7213209at2"/>
<dbReference type="EMBL" id="QFYQ01000001">
    <property type="protein sequence ID" value="RAK54788.1"/>
    <property type="molecule type" value="Genomic_DNA"/>
</dbReference>
<gene>
    <name evidence="2" type="ORF">DJ017_09745</name>
</gene>
<protein>
    <recommendedName>
        <fullName evidence="4">DUF4157 domain-containing protein</fullName>
    </recommendedName>
</protein>
<evidence type="ECO:0008006" key="4">
    <source>
        <dbReference type="Google" id="ProtNLM"/>
    </source>
</evidence>
<dbReference type="Proteomes" id="UP000249254">
    <property type="component" value="Unassembled WGS sequence"/>
</dbReference>
<dbReference type="RefSeq" id="WP_111528538.1">
    <property type="nucleotide sequence ID" value="NZ_JBHRSG010000004.1"/>
</dbReference>
<name>A0A328APL9_9CAUL</name>
<feature type="signal peptide" evidence="1">
    <location>
        <begin position="1"/>
        <end position="36"/>
    </location>
</feature>
<keyword evidence="3" id="KW-1185">Reference proteome</keyword>
<organism evidence="2 3">
    <name type="scientific">Phenylobacterium soli</name>
    <dbReference type="NCBI Taxonomy" id="2170551"/>
    <lineage>
        <taxon>Bacteria</taxon>
        <taxon>Pseudomonadati</taxon>
        <taxon>Pseudomonadota</taxon>
        <taxon>Alphaproteobacteria</taxon>
        <taxon>Caulobacterales</taxon>
        <taxon>Caulobacteraceae</taxon>
        <taxon>Phenylobacterium</taxon>
    </lineage>
</organism>
<dbReference type="AlphaFoldDB" id="A0A328APL9"/>
<reference evidence="3" key="1">
    <citation type="submission" date="2018-05" db="EMBL/GenBank/DDBJ databases">
        <authorList>
            <person name="Li X."/>
        </authorList>
    </citation>
    <scope>NUCLEOTIDE SEQUENCE [LARGE SCALE GENOMIC DNA]</scope>
    <source>
        <strain evidence="3">LX32</strain>
    </source>
</reference>
<evidence type="ECO:0000313" key="2">
    <source>
        <dbReference type="EMBL" id="RAK54788.1"/>
    </source>
</evidence>